<evidence type="ECO:0000256" key="1">
    <source>
        <dbReference type="ARBA" id="ARBA00023125"/>
    </source>
</evidence>
<evidence type="ECO:0000313" key="5">
    <source>
        <dbReference type="Proteomes" id="UP000185596"/>
    </source>
</evidence>
<sequence>MFETHLTVAGRVVTEPTRHTFPNGDLKTSFRLMAVERRFDREAQEWVDGERVFVTVNAYRRMAEGVAASLVRGDSVLVTGRFYIREYSTENGERRSAAELDARALGPDLAWCSVVVDRPPRPMAPPSSSGTPGEEVVSQRAA</sequence>
<feature type="region of interest" description="Disordered" evidence="3">
    <location>
        <begin position="120"/>
        <end position="142"/>
    </location>
</feature>
<organism evidence="4 5">
    <name type="scientific">Actinophytocola xanthii</name>
    <dbReference type="NCBI Taxonomy" id="1912961"/>
    <lineage>
        <taxon>Bacteria</taxon>
        <taxon>Bacillati</taxon>
        <taxon>Actinomycetota</taxon>
        <taxon>Actinomycetes</taxon>
        <taxon>Pseudonocardiales</taxon>
        <taxon>Pseudonocardiaceae</taxon>
    </lineage>
</organism>
<dbReference type="Gene3D" id="2.40.50.140">
    <property type="entry name" value="Nucleic acid-binding proteins"/>
    <property type="match status" value="1"/>
</dbReference>
<dbReference type="Pfam" id="PF00436">
    <property type="entry name" value="SSB"/>
    <property type="match status" value="1"/>
</dbReference>
<dbReference type="PROSITE" id="PS50935">
    <property type="entry name" value="SSB"/>
    <property type="match status" value="1"/>
</dbReference>
<dbReference type="Proteomes" id="UP000185596">
    <property type="component" value="Unassembled WGS sequence"/>
</dbReference>
<name>A0A1Q8CR12_9PSEU</name>
<dbReference type="STRING" id="1912961.BU204_15210"/>
<dbReference type="CDD" id="cd04496">
    <property type="entry name" value="SSB_OBF"/>
    <property type="match status" value="1"/>
</dbReference>
<dbReference type="EMBL" id="MSIE01000025">
    <property type="protein sequence ID" value="OLF16808.1"/>
    <property type="molecule type" value="Genomic_DNA"/>
</dbReference>
<comment type="caution">
    <text evidence="4">The sequence shown here is derived from an EMBL/GenBank/DDBJ whole genome shotgun (WGS) entry which is preliminary data.</text>
</comment>
<dbReference type="RefSeq" id="WP_075126318.1">
    <property type="nucleotide sequence ID" value="NZ_MSIE01000025.1"/>
</dbReference>
<proteinExistence type="predicted"/>
<dbReference type="SUPFAM" id="SSF50249">
    <property type="entry name" value="Nucleic acid-binding proteins"/>
    <property type="match status" value="1"/>
</dbReference>
<gene>
    <name evidence="4" type="ORF">BU204_15210</name>
</gene>
<evidence type="ECO:0000313" key="4">
    <source>
        <dbReference type="EMBL" id="OLF16808.1"/>
    </source>
</evidence>
<keyword evidence="1 2" id="KW-0238">DNA-binding</keyword>
<dbReference type="OrthoDB" id="9809878at2"/>
<evidence type="ECO:0008006" key="6">
    <source>
        <dbReference type="Google" id="ProtNLM"/>
    </source>
</evidence>
<reference evidence="4 5" key="1">
    <citation type="submission" date="2016-12" db="EMBL/GenBank/DDBJ databases">
        <title>The draft genome sequence of Actinophytocola sp. 11-183.</title>
        <authorList>
            <person name="Wang W."/>
            <person name="Yuan L."/>
        </authorList>
    </citation>
    <scope>NUCLEOTIDE SEQUENCE [LARGE SCALE GENOMIC DNA]</scope>
    <source>
        <strain evidence="4 5">11-183</strain>
    </source>
</reference>
<protein>
    <recommendedName>
        <fullName evidence="6">Single-stranded DNA-binding protein</fullName>
    </recommendedName>
</protein>
<keyword evidence="5" id="KW-1185">Reference proteome</keyword>
<dbReference type="AlphaFoldDB" id="A0A1Q8CR12"/>
<dbReference type="InterPro" id="IPR000424">
    <property type="entry name" value="Primosome_PriB/ssb"/>
</dbReference>
<dbReference type="InterPro" id="IPR012340">
    <property type="entry name" value="NA-bd_OB-fold"/>
</dbReference>
<accession>A0A1Q8CR12</accession>
<evidence type="ECO:0000256" key="2">
    <source>
        <dbReference type="PROSITE-ProRule" id="PRU00252"/>
    </source>
</evidence>
<evidence type="ECO:0000256" key="3">
    <source>
        <dbReference type="SAM" id="MobiDB-lite"/>
    </source>
</evidence>
<dbReference type="GO" id="GO:0003697">
    <property type="term" value="F:single-stranded DNA binding"/>
    <property type="evidence" value="ECO:0007669"/>
    <property type="project" value="InterPro"/>
</dbReference>